<dbReference type="InterPro" id="IPR008271">
    <property type="entry name" value="Ser/Thr_kinase_AS"/>
</dbReference>
<organism evidence="1 2">
    <name type="scientific">Gemmata massiliana</name>
    <dbReference type="NCBI Taxonomy" id="1210884"/>
    <lineage>
        <taxon>Bacteria</taxon>
        <taxon>Pseudomonadati</taxon>
        <taxon>Planctomycetota</taxon>
        <taxon>Planctomycetia</taxon>
        <taxon>Gemmatales</taxon>
        <taxon>Gemmataceae</taxon>
        <taxon>Gemmata</taxon>
    </lineage>
</organism>
<dbReference type="KEGG" id="gms:SOIL9_08070"/>
<dbReference type="RefSeq" id="WP_162671131.1">
    <property type="nucleotide sequence ID" value="NZ_LR593886.1"/>
</dbReference>
<dbReference type="SUPFAM" id="SSF56112">
    <property type="entry name" value="Protein kinase-like (PK-like)"/>
    <property type="match status" value="2"/>
</dbReference>
<dbReference type="AlphaFoldDB" id="A0A6P2DA78"/>
<name>A0A6P2DA78_9BACT</name>
<evidence type="ECO:0000313" key="2">
    <source>
        <dbReference type="Proteomes" id="UP000464178"/>
    </source>
</evidence>
<dbReference type="GO" id="GO:0004674">
    <property type="term" value="F:protein serine/threonine kinase activity"/>
    <property type="evidence" value="ECO:0007669"/>
    <property type="project" value="UniProtKB-KW"/>
</dbReference>
<gene>
    <name evidence="1" type="ORF">SOIL9_08070</name>
</gene>
<dbReference type="EMBL" id="LR593886">
    <property type="protein sequence ID" value="VTR97265.1"/>
    <property type="molecule type" value="Genomic_DNA"/>
</dbReference>
<dbReference type="Gene3D" id="1.10.510.10">
    <property type="entry name" value="Transferase(Phosphotransferase) domain 1"/>
    <property type="match status" value="1"/>
</dbReference>
<evidence type="ECO:0000313" key="1">
    <source>
        <dbReference type="EMBL" id="VTR97265.1"/>
    </source>
</evidence>
<keyword evidence="1" id="KW-0808">Transferase</keyword>
<dbReference type="PROSITE" id="PS00108">
    <property type="entry name" value="PROTEIN_KINASE_ST"/>
    <property type="match status" value="1"/>
</dbReference>
<proteinExistence type="predicted"/>
<accession>A0A6P2DA78</accession>
<dbReference type="Proteomes" id="UP000464178">
    <property type="component" value="Chromosome"/>
</dbReference>
<keyword evidence="1" id="KW-0418">Kinase</keyword>
<dbReference type="Pfam" id="PF06293">
    <property type="entry name" value="Kdo"/>
    <property type="match status" value="2"/>
</dbReference>
<dbReference type="InterPro" id="IPR011009">
    <property type="entry name" value="Kinase-like_dom_sf"/>
</dbReference>
<protein>
    <submittedName>
        <fullName evidence="1">Uncharacterized protein</fullName>
    </submittedName>
</protein>
<keyword evidence="1" id="KW-0723">Serine/threonine-protein kinase</keyword>
<sequence length="612" mass="67982">MFGDVLRKFGSLVAGATGPIVRARDRVWHLSPEGEALFGSAGPSLDAWIADGSAEVVKSGPHRTVYRVVLASGTGYVKHCRINGPRAWAREVIRSPKARLEFENATRLRAFGIGAAIPLAWGTSDTRWPGQSFLITHDLAPAIAFPDFVEKRPLVPCERRKLAHALGAFLARLHENGVAHPDPHPGNLLVEWGQKRPTPPSPLPEGKGELTRKVSGIGTTHCAGSFSPFPSGREDGGVGCLYSTPEFSLLDVHAVRFGAPLSWAESRANLIRFNRWFQLRASQTDRLRFWRSYCEGRKTLPNLGAKEAKELERETLASNRRFWVTRTTRYRGTHRTIRKIRSGRVRGLAVRDLPGDFLRVLLAAPNDLFTKSGTRLLKQCVSSTVAELEMPTPNGPRTVILKRVNVRSALDLLKNLFRSSAVRRSWLFGHGLCERWLPTPRPLAMFHVYRGGFLPAEGYLLTEKVPHAIGLTEAVKACRDTRVLRSWGEKLARVVRTMHDRGVSHRDLKAPNVMLQNAAIDPVNATPVLIDLVGVRASLNAVPFARRAKELARLNASFLATPHVTRTERLRFLRAYLSVGERQLGWKTWWNAVSAATAAKVAKNHRSGRVLG</sequence>
<reference evidence="1 2" key="1">
    <citation type="submission" date="2019-05" db="EMBL/GenBank/DDBJ databases">
        <authorList>
            <consortium name="Science for Life Laboratories"/>
        </authorList>
    </citation>
    <scope>NUCLEOTIDE SEQUENCE [LARGE SCALE GENOMIC DNA]</scope>
    <source>
        <strain evidence="1">Soil9</strain>
    </source>
</reference>
<keyword evidence="2" id="KW-1185">Reference proteome</keyword>